<evidence type="ECO:0000256" key="3">
    <source>
        <dbReference type="ARBA" id="ARBA00023027"/>
    </source>
</evidence>
<dbReference type="Proteomes" id="UP000681722">
    <property type="component" value="Unassembled WGS sequence"/>
</dbReference>
<dbReference type="InterPro" id="IPR001509">
    <property type="entry name" value="Epimerase_deHydtase"/>
</dbReference>
<dbReference type="InterPro" id="IPR002347">
    <property type="entry name" value="SDR_fam"/>
</dbReference>
<sequence length="217" mass="23372">MSQRVVLVTGAAGGIGKCVAELIDKKKYKLRLMIRSKTNKKQTDAIGSFGEIVEGTLDNFEGLKQVFAGVDTIIHLAGVPDANATWESLRAANIDGAYNVFVAARAAGVKRVVFASSIHAISGSPRDFQAKTNEPVNPGDLYGVTKCFGEALARYMAEQEGLSAIAVRIGAFQPHASARKEDGGLWMMDAWLSQRDCVHLFECCIDAPADLKFAIVH</sequence>
<comment type="caution">
    <text evidence="5">The sequence shown here is derived from an EMBL/GenBank/DDBJ whole genome shotgun (WGS) entry which is preliminary data.</text>
</comment>
<keyword evidence="3" id="KW-0520">NAD</keyword>
<dbReference type="InterPro" id="IPR036291">
    <property type="entry name" value="NAD(P)-bd_dom_sf"/>
</dbReference>
<feature type="domain" description="Ketoreductase" evidence="4">
    <location>
        <begin position="4"/>
        <end position="179"/>
    </location>
</feature>
<dbReference type="GO" id="GO:0016491">
    <property type="term" value="F:oxidoreductase activity"/>
    <property type="evidence" value="ECO:0007669"/>
    <property type="project" value="UniProtKB-KW"/>
</dbReference>
<evidence type="ECO:0000313" key="5">
    <source>
        <dbReference type="EMBL" id="CAF1601966.1"/>
    </source>
</evidence>
<dbReference type="AlphaFoldDB" id="A0A816B1K5"/>
<gene>
    <name evidence="5" type="ORF">GPM918_LOCUS42508</name>
    <name evidence="6" type="ORF">SRO942_LOCUS43758</name>
</gene>
<dbReference type="EMBL" id="CAJNOQ010035939">
    <property type="protein sequence ID" value="CAF1601966.1"/>
    <property type="molecule type" value="Genomic_DNA"/>
</dbReference>
<dbReference type="SMART" id="SM00822">
    <property type="entry name" value="PKS_KR"/>
    <property type="match status" value="1"/>
</dbReference>
<evidence type="ECO:0000256" key="1">
    <source>
        <dbReference type="ARBA" id="ARBA00007637"/>
    </source>
</evidence>
<dbReference type="Pfam" id="PF01370">
    <property type="entry name" value="Epimerase"/>
    <property type="match status" value="1"/>
</dbReference>
<name>A0A816B1K5_9BILA</name>
<dbReference type="PANTHER" id="PTHR43103:SF5">
    <property type="entry name" value="4-EPIMERASE, PUTATIVE (AFU_ORTHOLOGUE AFUA_7G00360)-RELATED"/>
    <property type="match status" value="1"/>
</dbReference>
<dbReference type="PANTHER" id="PTHR43103">
    <property type="entry name" value="NUCLEOSIDE-DIPHOSPHATE-SUGAR EPIMERASE"/>
    <property type="match status" value="1"/>
</dbReference>
<dbReference type="EMBL" id="CAJOBC010102383">
    <property type="protein sequence ID" value="CAF4479678.1"/>
    <property type="molecule type" value="Genomic_DNA"/>
</dbReference>
<dbReference type="OrthoDB" id="2735536at2759"/>
<organism evidence="5 7">
    <name type="scientific">Didymodactylos carnosus</name>
    <dbReference type="NCBI Taxonomy" id="1234261"/>
    <lineage>
        <taxon>Eukaryota</taxon>
        <taxon>Metazoa</taxon>
        <taxon>Spiralia</taxon>
        <taxon>Gnathifera</taxon>
        <taxon>Rotifera</taxon>
        <taxon>Eurotatoria</taxon>
        <taxon>Bdelloidea</taxon>
        <taxon>Philodinida</taxon>
        <taxon>Philodinidae</taxon>
        <taxon>Didymodactylos</taxon>
    </lineage>
</organism>
<feature type="non-terminal residue" evidence="5">
    <location>
        <position position="1"/>
    </location>
</feature>
<dbReference type="Gene3D" id="3.40.50.720">
    <property type="entry name" value="NAD(P)-binding Rossmann-like Domain"/>
    <property type="match status" value="1"/>
</dbReference>
<protein>
    <recommendedName>
        <fullName evidence="4">Ketoreductase domain-containing protein</fullName>
    </recommendedName>
</protein>
<evidence type="ECO:0000256" key="2">
    <source>
        <dbReference type="ARBA" id="ARBA00023002"/>
    </source>
</evidence>
<dbReference type="PRINTS" id="PR00081">
    <property type="entry name" value="GDHRDH"/>
</dbReference>
<dbReference type="InterPro" id="IPR057326">
    <property type="entry name" value="KR_dom"/>
</dbReference>
<evidence type="ECO:0000313" key="6">
    <source>
        <dbReference type="EMBL" id="CAF4479678.1"/>
    </source>
</evidence>
<comment type="similarity">
    <text evidence="1">Belongs to the NAD(P)-dependent epimerase/dehydratase family.</text>
</comment>
<dbReference type="SUPFAM" id="SSF51735">
    <property type="entry name" value="NAD(P)-binding Rossmann-fold domains"/>
    <property type="match status" value="1"/>
</dbReference>
<keyword evidence="2" id="KW-0560">Oxidoreductase</keyword>
<evidence type="ECO:0000313" key="7">
    <source>
        <dbReference type="Proteomes" id="UP000663829"/>
    </source>
</evidence>
<accession>A0A816B1K5</accession>
<proteinExistence type="inferred from homology"/>
<evidence type="ECO:0000259" key="4">
    <source>
        <dbReference type="SMART" id="SM00822"/>
    </source>
</evidence>
<dbReference type="Proteomes" id="UP000663829">
    <property type="component" value="Unassembled WGS sequence"/>
</dbReference>
<keyword evidence="7" id="KW-1185">Reference proteome</keyword>
<reference evidence="5" key="1">
    <citation type="submission" date="2021-02" db="EMBL/GenBank/DDBJ databases">
        <authorList>
            <person name="Nowell W R."/>
        </authorList>
    </citation>
    <scope>NUCLEOTIDE SEQUENCE</scope>
</reference>